<dbReference type="SMART" id="SM00646">
    <property type="entry name" value="Ami_3"/>
    <property type="match status" value="1"/>
</dbReference>
<name>A0AB34QYN6_BACPU</name>
<dbReference type="PANTHER" id="PTHR30032">
    <property type="entry name" value="N-ACETYLMURAMOYL-L-ALANINE AMIDASE-RELATED"/>
    <property type="match status" value="1"/>
</dbReference>
<dbReference type="InterPro" id="IPR007253">
    <property type="entry name" value="Cell_wall-bd_2"/>
</dbReference>
<dbReference type="Gene3D" id="3.40.50.12090">
    <property type="match status" value="2"/>
</dbReference>
<dbReference type="CDD" id="cd02696">
    <property type="entry name" value="MurNAc-LAA"/>
    <property type="match status" value="1"/>
</dbReference>
<organism evidence="3 4">
    <name type="scientific">Bacillus pumilus</name>
    <name type="common">Bacillus mesentericus</name>
    <dbReference type="NCBI Taxonomy" id="1408"/>
    <lineage>
        <taxon>Bacteria</taxon>
        <taxon>Bacillati</taxon>
        <taxon>Bacillota</taxon>
        <taxon>Bacilli</taxon>
        <taxon>Bacillales</taxon>
        <taxon>Bacillaceae</taxon>
        <taxon>Bacillus</taxon>
    </lineage>
</organism>
<dbReference type="PANTHER" id="PTHR30032:SF1">
    <property type="entry name" value="N-ACETYLMURAMOYL-L-ALANINE AMIDASE LYTC"/>
    <property type="match status" value="1"/>
</dbReference>
<protein>
    <submittedName>
        <fullName evidence="3">N-acetylmuramoyl-L-alanine amidase</fullName>
        <ecNumber evidence="3">3.5.1.28</ecNumber>
    </submittedName>
</protein>
<dbReference type="Pfam" id="PF01520">
    <property type="entry name" value="Amidase_3"/>
    <property type="match status" value="1"/>
</dbReference>
<feature type="signal peptide" evidence="1">
    <location>
        <begin position="1"/>
        <end position="25"/>
    </location>
</feature>
<dbReference type="GO" id="GO:0009253">
    <property type="term" value="P:peptidoglycan catabolic process"/>
    <property type="evidence" value="ECO:0007669"/>
    <property type="project" value="InterPro"/>
</dbReference>
<accession>A0AB34QYN6</accession>
<evidence type="ECO:0000313" key="4">
    <source>
        <dbReference type="Proteomes" id="UP000031978"/>
    </source>
</evidence>
<dbReference type="SUPFAM" id="SSF53187">
    <property type="entry name" value="Zn-dependent exopeptidases"/>
    <property type="match status" value="1"/>
</dbReference>
<evidence type="ECO:0000256" key="1">
    <source>
        <dbReference type="SAM" id="SignalP"/>
    </source>
</evidence>
<comment type="caution">
    <text evidence="3">The sequence shown here is derived from an EMBL/GenBank/DDBJ whole genome shotgun (WGS) entry which is preliminary data.</text>
</comment>
<gene>
    <name evidence="3" type="ORF">B4127_3631</name>
</gene>
<dbReference type="Proteomes" id="UP000031978">
    <property type="component" value="Unassembled WGS sequence"/>
</dbReference>
<sequence>MMRSIMKTAILSLIAIFVIVPTASADNSVSRIDGGSRYAVAANVAKKGWGTASTVVIVGKTAYADATAGIPLAHQKNGPVLYTNSKSLSGDTKKALKALKTKTVIVLGSTSSVSNNVINEVKKMGISTQRISGKNRYELSANIAKKMKKPAGVVVVEGSFYAHGIAIAPVAAQKGFPILYTDKKGLRSEIASVAKASNVKQTIVVGGENYVTKAAYNQLKSPTRIKGSTRYDVAANIVKKYNMSTNNTYVGRGFGYATSSSAAGIAAKQNKALLLTNEKTLPKVTRATISSKKITKFTVVGSANTVTPTVVNQLKNPVVGKKVFIDPGHGAHDSGAVGYGLYEKNLNLDVAKRLNTKLNNAGALVTMSRTSDTFDSLQTRVSKGASANADIFISVHANSNDNSSANGTETYYDKTYASANSLKLAQNIQPKMVSALGTRDRGVKTAGFYVIKYSKMPSVLLETGFVSSPVDSNILKSATYKDRLASGISSGVSGYFR</sequence>
<keyword evidence="3" id="KW-0378">Hydrolase</keyword>
<dbReference type="InterPro" id="IPR002508">
    <property type="entry name" value="MurNAc-LAA_cat"/>
</dbReference>
<dbReference type="EMBL" id="JXCL01000014">
    <property type="protein sequence ID" value="KIL19767.1"/>
    <property type="molecule type" value="Genomic_DNA"/>
</dbReference>
<dbReference type="InterPro" id="IPR051922">
    <property type="entry name" value="Bact_Sporulation_Assoc"/>
</dbReference>
<dbReference type="AlphaFoldDB" id="A0AB34QYN6"/>
<dbReference type="Pfam" id="PF04122">
    <property type="entry name" value="CW_binding_2"/>
    <property type="match status" value="3"/>
</dbReference>
<feature type="chain" id="PRO_5044313900" evidence="1">
    <location>
        <begin position="26"/>
        <end position="497"/>
    </location>
</feature>
<dbReference type="Gene3D" id="3.40.630.40">
    <property type="entry name" value="Zn-dependent exopeptidases"/>
    <property type="match status" value="1"/>
</dbReference>
<reference evidence="3 4" key="1">
    <citation type="submission" date="2014-12" db="EMBL/GenBank/DDBJ databases">
        <title>Draft Genome Sequences of Five Spore-Forming Food Isolates of Bacillus pumilus.</title>
        <authorList>
            <person name="de Jong A."/>
            <person name="van Heel A.J."/>
            <person name="Montalban-Lopez M."/>
            <person name="Krawczyk A.O."/>
            <person name="Berendsen E.M."/>
            <person name="Wells-Bennik M."/>
            <person name="Kuipers O.P."/>
        </authorList>
    </citation>
    <scope>NUCLEOTIDE SEQUENCE [LARGE SCALE GENOMIC DNA]</scope>
    <source>
        <strain evidence="3 4">B4127</strain>
    </source>
</reference>
<feature type="domain" description="MurNAc-LAA" evidence="2">
    <location>
        <begin position="381"/>
        <end position="493"/>
    </location>
</feature>
<evidence type="ECO:0000259" key="2">
    <source>
        <dbReference type="SMART" id="SM00646"/>
    </source>
</evidence>
<dbReference type="EC" id="3.5.1.28" evidence="3"/>
<evidence type="ECO:0000313" key="3">
    <source>
        <dbReference type="EMBL" id="KIL19767.1"/>
    </source>
</evidence>
<dbReference type="GO" id="GO:0008745">
    <property type="term" value="F:N-acetylmuramoyl-L-alanine amidase activity"/>
    <property type="evidence" value="ECO:0007669"/>
    <property type="project" value="UniProtKB-EC"/>
</dbReference>
<keyword evidence="1" id="KW-0732">Signal</keyword>
<proteinExistence type="predicted"/>